<dbReference type="PRINTS" id="PR00727">
    <property type="entry name" value="LEADERPTASE"/>
</dbReference>
<accession>A0A7X0C8P1</accession>
<dbReference type="PANTHER" id="PTHR43390">
    <property type="entry name" value="SIGNAL PEPTIDASE I"/>
    <property type="match status" value="1"/>
</dbReference>
<keyword evidence="6" id="KW-1185">Reference proteome</keyword>
<comment type="similarity">
    <text evidence="2">Belongs to the peptidase S26 family.</text>
</comment>
<reference evidence="5 6" key="1">
    <citation type="submission" date="2020-08" db="EMBL/GenBank/DDBJ databases">
        <title>Sequencing the genomes of 1000 actinobacteria strains.</title>
        <authorList>
            <person name="Klenk H.-P."/>
        </authorList>
    </citation>
    <scope>NUCLEOTIDE SEQUENCE [LARGE SCALE GENOMIC DNA]</scope>
    <source>
        <strain evidence="5 6">DSM 45913</strain>
    </source>
</reference>
<dbReference type="Pfam" id="PF10502">
    <property type="entry name" value="Peptidase_S26"/>
    <property type="match status" value="2"/>
</dbReference>
<dbReference type="GO" id="GO:0009003">
    <property type="term" value="F:signal peptidase activity"/>
    <property type="evidence" value="ECO:0007669"/>
    <property type="project" value="UniProtKB-EC"/>
</dbReference>
<feature type="active site" evidence="3">
    <location>
        <position position="39"/>
    </location>
</feature>
<evidence type="ECO:0000256" key="1">
    <source>
        <dbReference type="ARBA" id="ARBA00004401"/>
    </source>
</evidence>
<dbReference type="Gene3D" id="2.10.109.10">
    <property type="entry name" value="Umud Fragment, subunit A"/>
    <property type="match status" value="1"/>
</dbReference>
<evidence type="ECO:0000256" key="2">
    <source>
        <dbReference type="ARBA" id="ARBA00009370"/>
    </source>
</evidence>
<dbReference type="InterPro" id="IPR000223">
    <property type="entry name" value="Pept_S26A_signal_pept_1"/>
</dbReference>
<dbReference type="RefSeq" id="WP_185087189.1">
    <property type="nucleotide sequence ID" value="NZ_JACHJB010000002.1"/>
</dbReference>
<dbReference type="CDD" id="cd06530">
    <property type="entry name" value="S26_SPase_I"/>
    <property type="match status" value="1"/>
</dbReference>
<feature type="active site" evidence="3">
    <location>
        <position position="92"/>
    </location>
</feature>
<comment type="caution">
    <text evidence="5">The sequence shown here is derived from an EMBL/GenBank/DDBJ whole genome shotgun (WGS) entry which is preliminary data.</text>
</comment>
<sequence>MSNAVVLAGGFVALLVVALALLVVVLRRRFVAVEVSGVSMWPTYAPGDRVLVRRVASRELSRGQVVVFESARPGGWPAGPLPAPRSTTWAIKRVAALPGDPVPADVLRAVAADAGATVPEGSLVVLGDGTDSADSRMWGYVPADRILGVVVRGLSSGTSAAASPGEPGPSSPLS</sequence>
<evidence type="ECO:0000256" key="3">
    <source>
        <dbReference type="PIRSR" id="PIRSR600223-1"/>
    </source>
</evidence>
<keyword evidence="5" id="KW-0378">Hydrolase</keyword>
<dbReference type="SUPFAM" id="SSF51306">
    <property type="entry name" value="LexA/Signal peptidase"/>
    <property type="match status" value="1"/>
</dbReference>
<dbReference type="PANTHER" id="PTHR43390:SF1">
    <property type="entry name" value="CHLOROPLAST PROCESSING PEPTIDASE"/>
    <property type="match status" value="1"/>
</dbReference>
<dbReference type="EC" id="3.4.21.89" evidence="5"/>
<dbReference type="EMBL" id="JACHJB010000002">
    <property type="protein sequence ID" value="MBB6349651.1"/>
    <property type="molecule type" value="Genomic_DNA"/>
</dbReference>
<dbReference type="Proteomes" id="UP000583800">
    <property type="component" value="Unassembled WGS sequence"/>
</dbReference>
<name>A0A7X0C8P1_9ACTN</name>
<dbReference type="AlphaFoldDB" id="A0A7X0C8P1"/>
<feature type="domain" description="Peptidase S26" evidence="4">
    <location>
        <begin position="12"/>
        <end position="102"/>
    </location>
</feature>
<organism evidence="5 6">
    <name type="scientific">Nonomuraea muscovyensis</name>
    <dbReference type="NCBI Taxonomy" id="1124761"/>
    <lineage>
        <taxon>Bacteria</taxon>
        <taxon>Bacillati</taxon>
        <taxon>Actinomycetota</taxon>
        <taxon>Actinomycetes</taxon>
        <taxon>Streptosporangiales</taxon>
        <taxon>Streptosporangiaceae</taxon>
        <taxon>Nonomuraea</taxon>
    </lineage>
</organism>
<dbReference type="InterPro" id="IPR036286">
    <property type="entry name" value="LexA/Signal_pep-like_sf"/>
</dbReference>
<feature type="domain" description="Peptidase S26" evidence="4">
    <location>
        <begin position="114"/>
        <end position="150"/>
    </location>
</feature>
<evidence type="ECO:0000313" key="6">
    <source>
        <dbReference type="Proteomes" id="UP000583800"/>
    </source>
</evidence>
<comment type="subcellular location">
    <subcellularLocation>
        <location evidence="1">Cell membrane</location>
        <topology evidence="1">Single-pass type II membrane protein</topology>
    </subcellularLocation>
</comment>
<dbReference type="GO" id="GO:0006465">
    <property type="term" value="P:signal peptide processing"/>
    <property type="evidence" value="ECO:0007669"/>
    <property type="project" value="InterPro"/>
</dbReference>
<proteinExistence type="inferred from homology"/>
<dbReference type="GO" id="GO:0005886">
    <property type="term" value="C:plasma membrane"/>
    <property type="evidence" value="ECO:0007669"/>
    <property type="project" value="UniProtKB-SubCell"/>
</dbReference>
<dbReference type="InterPro" id="IPR019533">
    <property type="entry name" value="Peptidase_S26"/>
</dbReference>
<evidence type="ECO:0000259" key="4">
    <source>
        <dbReference type="Pfam" id="PF10502"/>
    </source>
</evidence>
<gene>
    <name evidence="5" type="ORF">FHU36_006196</name>
</gene>
<dbReference type="GO" id="GO:0004252">
    <property type="term" value="F:serine-type endopeptidase activity"/>
    <property type="evidence" value="ECO:0007669"/>
    <property type="project" value="InterPro"/>
</dbReference>
<evidence type="ECO:0000313" key="5">
    <source>
        <dbReference type="EMBL" id="MBB6349651.1"/>
    </source>
</evidence>
<protein>
    <submittedName>
        <fullName evidence="5">Signal peptidase I</fullName>
        <ecNumber evidence="5">3.4.21.89</ecNumber>
    </submittedName>
</protein>